<evidence type="ECO:0000259" key="3">
    <source>
        <dbReference type="PROSITE" id="PS50106"/>
    </source>
</evidence>
<proteinExistence type="inferred from homology"/>
<dbReference type="AlphaFoldDB" id="A0A9X2DN93"/>
<evidence type="ECO:0000256" key="2">
    <source>
        <dbReference type="SAM" id="Phobius"/>
    </source>
</evidence>
<dbReference type="RefSeq" id="WP_251221919.1">
    <property type="nucleotide sequence ID" value="NZ_JAMBOL010000002.1"/>
</dbReference>
<dbReference type="PROSITE" id="PS51786">
    <property type="entry name" value="LON_PROTEOLYTIC"/>
    <property type="match status" value="1"/>
</dbReference>
<dbReference type="EC" id="3.4.21.53" evidence="1"/>
<dbReference type="GO" id="GO:0006508">
    <property type="term" value="P:proteolysis"/>
    <property type="evidence" value="ECO:0007669"/>
    <property type="project" value="UniProtKB-KW"/>
</dbReference>
<comment type="similarity">
    <text evidence="1">Belongs to the peptidase S16 family.</text>
</comment>
<keyword evidence="1" id="KW-0720">Serine protease</keyword>
<dbReference type="SUPFAM" id="SSF54211">
    <property type="entry name" value="Ribosomal protein S5 domain 2-like"/>
    <property type="match status" value="1"/>
</dbReference>
<dbReference type="PANTHER" id="PTHR10046">
    <property type="entry name" value="ATP DEPENDENT LON PROTEASE FAMILY MEMBER"/>
    <property type="match status" value="1"/>
</dbReference>
<dbReference type="InterPro" id="IPR001478">
    <property type="entry name" value="PDZ"/>
</dbReference>
<dbReference type="InterPro" id="IPR008269">
    <property type="entry name" value="Lon_proteolytic"/>
</dbReference>
<reference evidence="5" key="1">
    <citation type="submission" date="2022-05" db="EMBL/GenBank/DDBJ databases">
        <title>Comparative Genomics of Spacecraft Associated Microbes.</title>
        <authorList>
            <person name="Tran M.T."/>
            <person name="Wright A."/>
            <person name="Seuylemezian A."/>
            <person name="Eisen J."/>
            <person name="Coil D."/>
        </authorList>
    </citation>
    <scope>NUCLEOTIDE SEQUENCE</scope>
    <source>
        <strain evidence="5">214.1.1</strain>
    </source>
</reference>
<dbReference type="InterPro" id="IPR020568">
    <property type="entry name" value="Ribosomal_Su5_D2-typ_SF"/>
</dbReference>
<name>A0A9X2DN93_9BACI</name>
<dbReference type="InterPro" id="IPR014721">
    <property type="entry name" value="Ribsml_uS5_D2-typ_fold_subgr"/>
</dbReference>
<dbReference type="NCBIfam" id="NF041438">
    <property type="entry name" value="SepM_fam_S16"/>
    <property type="match status" value="1"/>
</dbReference>
<dbReference type="Gene3D" id="2.30.42.10">
    <property type="match status" value="1"/>
</dbReference>
<evidence type="ECO:0000259" key="4">
    <source>
        <dbReference type="PROSITE" id="PS51786"/>
    </source>
</evidence>
<dbReference type="Pfam" id="PF13180">
    <property type="entry name" value="PDZ_2"/>
    <property type="match status" value="1"/>
</dbReference>
<dbReference type="SUPFAM" id="SSF50156">
    <property type="entry name" value="PDZ domain-like"/>
    <property type="match status" value="1"/>
</dbReference>
<feature type="domain" description="PDZ" evidence="3">
    <location>
        <begin position="103"/>
        <end position="188"/>
    </location>
</feature>
<dbReference type="SMART" id="SM00228">
    <property type="entry name" value="PDZ"/>
    <property type="match status" value="1"/>
</dbReference>
<dbReference type="Pfam" id="PF05362">
    <property type="entry name" value="Lon_C"/>
    <property type="match status" value="1"/>
</dbReference>
<dbReference type="GO" id="GO:0005524">
    <property type="term" value="F:ATP binding"/>
    <property type="evidence" value="ECO:0007669"/>
    <property type="project" value="InterPro"/>
</dbReference>
<organism evidence="5 6">
    <name type="scientific">Halalkalibacter oceani</name>
    <dbReference type="NCBI Taxonomy" id="1653776"/>
    <lineage>
        <taxon>Bacteria</taxon>
        <taxon>Bacillati</taxon>
        <taxon>Bacillota</taxon>
        <taxon>Bacilli</taxon>
        <taxon>Bacillales</taxon>
        <taxon>Bacillaceae</taxon>
        <taxon>Halalkalibacter</taxon>
    </lineage>
</organism>
<dbReference type="Proteomes" id="UP001139179">
    <property type="component" value="Unassembled WGS sequence"/>
</dbReference>
<keyword evidence="6" id="KW-1185">Reference proteome</keyword>
<dbReference type="Gene3D" id="3.30.230.10">
    <property type="match status" value="1"/>
</dbReference>
<dbReference type="GO" id="GO:0004252">
    <property type="term" value="F:serine-type endopeptidase activity"/>
    <property type="evidence" value="ECO:0007669"/>
    <property type="project" value="UniProtKB-UniRule"/>
</dbReference>
<keyword evidence="2" id="KW-0472">Membrane</keyword>
<keyword evidence="2" id="KW-1133">Transmembrane helix</keyword>
<keyword evidence="2" id="KW-0812">Transmembrane</keyword>
<feature type="active site" evidence="1">
    <location>
        <position position="286"/>
    </location>
</feature>
<feature type="domain" description="Lon proteolytic" evidence="4">
    <location>
        <begin position="235"/>
        <end position="343"/>
    </location>
</feature>
<feature type="active site" evidence="1">
    <location>
        <position position="241"/>
    </location>
</feature>
<evidence type="ECO:0000313" key="6">
    <source>
        <dbReference type="Proteomes" id="UP001139179"/>
    </source>
</evidence>
<dbReference type="GO" id="GO:0030163">
    <property type="term" value="P:protein catabolic process"/>
    <property type="evidence" value="ECO:0007669"/>
    <property type="project" value="InterPro"/>
</dbReference>
<sequence>MTQTKPLLKKRWIFLLAALLFIHFFQLPYYYSQPGGALALDQVIEVEDGFREDGSFMLTTVQMGKANLLFYVWAHFSPYRMLYPEEQLRFEGETDEEYEHRQLMAMTNSQETAKIVAYEHAGKEIEYVHKGVLVTTLIEGMPADGVLQRGDHIVEVDGTPVQTAEQLIELLNGKTAEDQVRLSVTRNGRVEQVELGFAPFPEEFGLTDERVGIGISEPVTDRELTFTPDVQIDTSQIGGPSAGLMFSLEIYNQLHEEDLTKGYAIAGTGTINEEGQVGRIGGAAQKVVAADKEGAEYFLAPNENGAPDSNYEEALAAAADIGSEMEIIPIDTFNEALSFLESLPARS</sequence>
<comment type="catalytic activity">
    <reaction evidence="1">
        <text>Hydrolysis of proteins in presence of ATP.</text>
        <dbReference type="EC" id="3.4.21.53"/>
    </reaction>
</comment>
<dbReference type="EMBL" id="JAMBOL010000002">
    <property type="protein sequence ID" value="MCM3713085.1"/>
    <property type="molecule type" value="Genomic_DNA"/>
</dbReference>
<dbReference type="InterPro" id="IPR027065">
    <property type="entry name" value="Lon_Prtase"/>
</dbReference>
<evidence type="ECO:0000256" key="1">
    <source>
        <dbReference type="PROSITE-ProRule" id="PRU01122"/>
    </source>
</evidence>
<dbReference type="PROSITE" id="PS50106">
    <property type="entry name" value="PDZ"/>
    <property type="match status" value="1"/>
</dbReference>
<feature type="transmembrane region" description="Helical" evidence="2">
    <location>
        <begin position="12"/>
        <end position="31"/>
    </location>
</feature>
<dbReference type="GO" id="GO:0004176">
    <property type="term" value="F:ATP-dependent peptidase activity"/>
    <property type="evidence" value="ECO:0007669"/>
    <property type="project" value="UniProtKB-UniRule"/>
</dbReference>
<evidence type="ECO:0000313" key="5">
    <source>
        <dbReference type="EMBL" id="MCM3713085.1"/>
    </source>
</evidence>
<protein>
    <recommendedName>
        <fullName evidence="1">endopeptidase La</fullName>
        <ecNumber evidence="1">3.4.21.53</ecNumber>
    </recommendedName>
</protein>
<accession>A0A9X2DN93</accession>
<gene>
    <name evidence="5" type="ORF">M3202_03245</name>
</gene>
<keyword evidence="1" id="KW-0645">Protease</keyword>
<comment type="caution">
    <text evidence="5">The sequence shown here is derived from an EMBL/GenBank/DDBJ whole genome shotgun (WGS) entry which is preliminary data.</text>
</comment>
<keyword evidence="1" id="KW-0378">Hydrolase</keyword>
<dbReference type="InterPro" id="IPR036034">
    <property type="entry name" value="PDZ_sf"/>
</dbReference>